<name>A0A7J3JRI6_9CREN</name>
<comment type="caution">
    <text evidence="2">The sequence shown here is derived from an EMBL/GenBank/DDBJ whole genome shotgun (WGS) entry which is preliminary data.</text>
</comment>
<keyword evidence="1" id="KW-1133">Transmembrane helix</keyword>
<reference evidence="2" key="1">
    <citation type="journal article" date="2020" name="mSystems">
        <title>Genome- and Community-Level Interaction Insights into Carbon Utilization and Element Cycling Functions of Hydrothermarchaeota in Hydrothermal Sediment.</title>
        <authorList>
            <person name="Zhou Z."/>
            <person name="Liu Y."/>
            <person name="Xu W."/>
            <person name="Pan J."/>
            <person name="Luo Z.H."/>
            <person name="Li M."/>
        </authorList>
    </citation>
    <scope>NUCLEOTIDE SEQUENCE [LARGE SCALE GENOMIC DNA]</scope>
    <source>
        <strain evidence="2">SpSt-657</strain>
    </source>
</reference>
<accession>A0A7J3JRI6</accession>
<feature type="transmembrane region" description="Helical" evidence="1">
    <location>
        <begin position="100"/>
        <end position="117"/>
    </location>
</feature>
<feature type="transmembrane region" description="Helical" evidence="1">
    <location>
        <begin position="30"/>
        <end position="49"/>
    </location>
</feature>
<evidence type="ECO:0000256" key="1">
    <source>
        <dbReference type="SAM" id="Phobius"/>
    </source>
</evidence>
<organism evidence="2">
    <name type="scientific">Ignisphaera aggregans</name>
    <dbReference type="NCBI Taxonomy" id="334771"/>
    <lineage>
        <taxon>Archaea</taxon>
        <taxon>Thermoproteota</taxon>
        <taxon>Thermoprotei</taxon>
        <taxon>Desulfurococcales</taxon>
        <taxon>Desulfurococcaceae</taxon>
        <taxon>Ignisphaera</taxon>
    </lineage>
</organism>
<proteinExistence type="predicted"/>
<gene>
    <name evidence="2" type="ORF">ENU30_06915</name>
</gene>
<evidence type="ECO:0000313" key="2">
    <source>
        <dbReference type="EMBL" id="HGQ18682.1"/>
    </source>
</evidence>
<sequence>MIYKPLLYTVLASLLFSSIIIILDRNPVELIILYIVWFIVMYMLFYIWFSIKLDIPSSLSIVKLPIIKIGFNNDFYMKAVEFSIWSILSNVIMEIFSVPLWQYLLLLMLLFIIYKVASKTPIKRIHRYTALLSLFMILYLFGYLSTYSFSRLNDYFEFIEGLAHGVE</sequence>
<feature type="transmembrane region" description="Helical" evidence="1">
    <location>
        <begin position="6"/>
        <end position="23"/>
    </location>
</feature>
<dbReference type="AlphaFoldDB" id="A0A7J3JRI6"/>
<protein>
    <submittedName>
        <fullName evidence="2">Uncharacterized protein</fullName>
    </submittedName>
</protein>
<keyword evidence="1" id="KW-0472">Membrane</keyword>
<feature type="transmembrane region" description="Helical" evidence="1">
    <location>
        <begin position="129"/>
        <end position="149"/>
    </location>
</feature>
<dbReference type="EMBL" id="DTBZ01000130">
    <property type="protein sequence ID" value="HGQ18682.1"/>
    <property type="molecule type" value="Genomic_DNA"/>
</dbReference>
<keyword evidence="1" id="KW-0812">Transmembrane</keyword>